<keyword evidence="1" id="KW-0802">TPR repeat</keyword>
<gene>
    <name evidence="2" type="ORF">SAMN02745216_04087</name>
</gene>
<dbReference type="PROSITE" id="PS50005">
    <property type="entry name" value="TPR"/>
    <property type="match status" value="1"/>
</dbReference>
<proteinExistence type="predicted"/>
<evidence type="ECO:0000313" key="3">
    <source>
        <dbReference type="Proteomes" id="UP000183994"/>
    </source>
</evidence>
<dbReference type="STRING" id="1121393.SAMN02745216_04087"/>
<dbReference type="Gene3D" id="1.25.40.10">
    <property type="entry name" value="Tetratricopeptide repeat domain"/>
    <property type="match status" value="1"/>
</dbReference>
<dbReference type="AlphaFoldDB" id="A0A1M6VE38"/>
<name>A0A1M6VE38_9BACT</name>
<feature type="repeat" description="TPR" evidence="1">
    <location>
        <begin position="62"/>
        <end position="95"/>
    </location>
</feature>
<dbReference type="Pfam" id="PF13424">
    <property type="entry name" value="TPR_12"/>
    <property type="match status" value="1"/>
</dbReference>
<reference evidence="3" key="1">
    <citation type="submission" date="2016-11" db="EMBL/GenBank/DDBJ databases">
        <authorList>
            <person name="Varghese N."/>
            <person name="Submissions S."/>
        </authorList>
    </citation>
    <scope>NUCLEOTIDE SEQUENCE [LARGE SCALE GENOMIC DNA]</scope>
    <source>
        <strain evidence="3">DSM 16219</strain>
    </source>
</reference>
<dbReference type="InterPro" id="IPR019734">
    <property type="entry name" value="TPR_rpt"/>
</dbReference>
<sequence length="131" mass="15209">MFKKFKEKFGAPKADKSMVWKESNQELVDLIRSRKAEEALDVGQRLVDFVDRKFPKDAPEKATTYNNVGMALLLNSDFSLAEECFREALAMRIRIFGEEHREVAVVYMNLAQMYKVRAQQILSKFHEKTTA</sequence>
<dbReference type="InterPro" id="IPR011990">
    <property type="entry name" value="TPR-like_helical_dom_sf"/>
</dbReference>
<dbReference type="EMBL" id="FQZU01000034">
    <property type="protein sequence ID" value="SHK79752.1"/>
    <property type="molecule type" value="Genomic_DNA"/>
</dbReference>
<evidence type="ECO:0000256" key="1">
    <source>
        <dbReference type="PROSITE-ProRule" id="PRU00339"/>
    </source>
</evidence>
<accession>A0A1M6VE38</accession>
<dbReference type="Proteomes" id="UP000183994">
    <property type="component" value="Unassembled WGS sequence"/>
</dbReference>
<keyword evidence="3" id="KW-1185">Reference proteome</keyword>
<dbReference type="SUPFAM" id="SSF48452">
    <property type="entry name" value="TPR-like"/>
    <property type="match status" value="1"/>
</dbReference>
<organism evidence="2 3">
    <name type="scientific">Desulfatibacillum alkenivorans DSM 16219</name>
    <dbReference type="NCBI Taxonomy" id="1121393"/>
    <lineage>
        <taxon>Bacteria</taxon>
        <taxon>Pseudomonadati</taxon>
        <taxon>Thermodesulfobacteriota</taxon>
        <taxon>Desulfobacteria</taxon>
        <taxon>Desulfobacterales</taxon>
        <taxon>Desulfatibacillaceae</taxon>
        <taxon>Desulfatibacillum</taxon>
    </lineage>
</organism>
<protein>
    <submittedName>
        <fullName evidence="2">Tetratricopeptide repeat-containing protein</fullName>
    </submittedName>
</protein>
<evidence type="ECO:0000313" key="2">
    <source>
        <dbReference type="EMBL" id="SHK79752.1"/>
    </source>
</evidence>